<dbReference type="AlphaFoldDB" id="A0A8B8AVQ8"/>
<organism evidence="1 2">
    <name type="scientific">Crassostrea virginica</name>
    <name type="common">Eastern oyster</name>
    <dbReference type="NCBI Taxonomy" id="6565"/>
    <lineage>
        <taxon>Eukaryota</taxon>
        <taxon>Metazoa</taxon>
        <taxon>Spiralia</taxon>
        <taxon>Lophotrochozoa</taxon>
        <taxon>Mollusca</taxon>
        <taxon>Bivalvia</taxon>
        <taxon>Autobranchia</taxon>
        <taxon>Pteriomorphia</taxon>
        <taxon>Ostreida</taxon>
        <taxon>Ostreoidea</taxon>
        <taxon>Ostreidae</taxon>
        <taxon>Crassostrea</taxon>
    </lineage>
</organism>
<reference evidence="2" key="1">
    <citation type="submission" date="2025-08" db="UniProtKB">
        <authorList>
            <consortium name="RefSeq"/>
        </authorList>
    </citation>
    <scope>IDENTIFICATION</scope>
    <source>
        <tissue evidence="2">Whole sample</tissue>
    </source>
</reference>
<dbReference type="KEGG" id="cvn:111105383"/>
<dbReference type="Proteomes" id="UP000694844">
    <property type="component" value="Chromosome 7"/>
</dbReference>
<dbReference type="GeneID" id="111105383"/>
<accession>A0A8B8AVQ8</accession>
<keyword evidence="1" id="KW-1185">Reference proteome</keyword>
<protein>
    <submittedName>
        <fullName evidence="2">Scavenger receptor class F member 2-like</fullName>
    </submittedName>
</protein>
<dbReference type="Gene3D" id="2.170.300.10">
    <property type="entry name" value="Tie2 ligand-binding domain superfamily"/>
    <property type="match status" value="1"/>
</dbReference>
<sequence length="99" mass="10909">MACALGYHGFNCNKICPPGYYGDQCAGSCFPNCSIRTCHHVHGCLKINTEKSEPKISAITQRSPITSRSLNLEESNLETLNISKYNEKYFLGCISSRSG</sequence>
<proteinExistence type="predicted"/>
<name>A0A8B8AVQ8_CRAVI</name>
<dbReference type="RefSeq" id="XP_022295367.1">
    <property type="nucleotide sequence ID" value="XM_022439659.1"/>
</dbReference>
<dbReference type="OrthoDB" id="6160251at2759"/>
<evidence type="ECO:0000313" key="1">
    <source>
        <dbReference type="Proteomes" id="UP000694844"/>
    </source>
</evidence>
<evidence type="ECO:0000313" key="2">
    <source>
        <dbReference type="RefSeq" id="XP_022295367.1"/>
    </source>
</evidence>
<gene>
    <name evidence="2" type="primary">LOC111105383</name>
</gene>